<accession>A0AB35ZCJ9</accession>
<comment type="caution">
    <text evidence="1">The sequence shown here is derived from an EMBL/GenBank/DDBJ whole genome shotgun (WGS) entry which is preliminary data.</text>
</comment>
<dbReference type="Proteomes" id="UP000390763">
    <property type="component" value="Unassembled WGS sequence"/>
</dbReference>
<dbReference type="EMBL" id="VZBT01000033">
    <property type="protein sequence ID" value="MQO03216.1"/>
    <property type="molecule type" value="Genomic_DNA"/>
</dbReference>
<dbReference type="AlphaFoldDB" id="A0AB35ZCJ9"/>
<sequence length="302" mass="34948">MMNRNILFILLLCLCFCSCQKKYRYVEIVNERDILSGETSRKEKEPELIEASDDSVAYCAAYQKFCIAQKVSRDMKKSGMDLGDEPIEFKLLDEQNVNIANKNIFVSKDKIEEEISERIFSLENSVKNTGSIKETQKSFSVDKSKVDELLKDFVRNRDEFDGSGLVWYTPKHAPKHVDRNGIYLYFGKDDNSIKPLRLRVQYYADEWLFISNVIFNIDGKVFRFIPTKVERDSGNGGMIWEWIDEPIQDESDKELIYALVNAKSAKMKFNGSQYYKIKAISNAQLTSMRKTLELFNALGGNF</sequence>
<protein>
    <recommendedName>
        <fullName evidence="3">Lipoprotein</fullName>
    </recommendedName>
</protein>
<evidence type="ECO:0008006" key="3">
    <source>
        <dbReference type="Google" id="ProtNLM"/>
    </source>
</evidence>
<gene>
    <name evidence="1" type="ORF">F7D62_03625</name>
</gene>
<proteinExistence type="predicted"/>
<organism evidence="1 2">
    <name type="scientific">Segatella copri</name>
    <dbReference type="NCBI Taxonomy" id="165179"/>
    <lineage>
        <taxon>Bacteria</taxon>
        <taxon>Pseudomonadati</taxon>
        <taxon>Bacteroidota</taxon>
        <taxon>Bacteroidia</taxon>
        <taxon>Bacteroidales</taxon>
        <taxon>Prevotellaceae</taxon>
        <taxon>Segatella</taxon>
    </lineage>
</organism>
<evidence type="ECO:0000313" key="1">
    <source>
        <dbReference type="EMBL" id="MQO03216.1"/>
    </source>
</evidence>
<name>A0AB35ZCJ9_9BACT</name>
<reference evidence="2" key="1">
    <citation type="submission" date="2019-09" db="EMBL/GenBank/DDBJ databases">
        <title>Distinct polysaccharide growth profiles of human intestinal Prevotella copri isolates.</title>
        <authorList>
            <person name="Fehlner-Peach H."/>
            <person name="Magnabosco C."/>
            <person name="Raghavan V."/>
            <person name="Scher J.U."/>
            <person name="Tett A."/>
            <person name="Cox L.M."/>
            <person name="Gottsegen C."/>
            <person name="Watters A."/>
            <person name="Wiltshire- Gordon J.D."/>
            <person name="Segata N."/>
            <person name="Bonneau R."/>
            <person name="Littman D.R."/>
        </authorList>
    </citation>
    <scope>NUCLEOTIDE SEQUENCE [LARGE SCALE GENOMIC DNA]</scope>
    <source>
        <strain evidence="2">iAK279</strain>
    </source>
</reference>
<dbReference type="RefSeq" id="WP_153087460.1">
    <property type="nucleotide sequence ID" value="NZ_DAWERD010000012.1"/>
</dbReference>
<evidence type="ECO:0000313" key="2">
    <source>
        <dbReference type="Proteomes" id="UP000390763"/>
    </source>
</evidence>